<feature type="transmembrane region" description="Helical" evidence="7">
    <location>
        <begin position="28"/>
        <end position="54"/>
    </location>
</feature>
<dbReference type="EMBL" id="CP019082">
    <property type="protein sequence ID" value="APW60355.1"/>
    <property type="molecule type" value="Genomic_DNA"/>
</dbReference>
<evidence type="ECO:0000256" key="1">
    <source>
        <dbReference type="ARBA" id="ARBA00004651"/>
    </source>
</evidence>
<feature type="transmembrane region" description="Helical" evidence="7">
    <location>
        <begin position="243"/>
        <end position="265"/>
    </location>
</feature>
<evidence type="ECO:0000313" key="9">
    <source>
        <dbReference type="Proteomes" id="UP000186309"/>
    </source>
</evidence>
<accession>A0A1U7CN41</accession>
<evidence type="ECO:0000256" key="4">
    <source>
        <dbReference type="ARBA" id="ARBA00022989"/>
    </source>
</evidence>
<evidence type="ECO:0000256" key="5">
    <source>
        <dbReference type="ARBA" id="ARBA00023136"/>
    </source>
</evidence>
<proteinExistence type="predicted"/>
<keyword evidence="4 7" id="KW-1133">Transmembrane helix</keyword>
<sequence length="336" mass="37499">MNLGGLTLREALRRTWVKINEHEIMTRAAAITFYAIAALVPFLALVFLLAAYLLPWLTHGQAIDPVQPLGMLLPAEAAEMLATELQNIRQRPSTGLLSFGTIALLWLNSSLFVAVMDSMNRIMGVEETRPYWKQRLIAVVMTLAEAVILIAVLASTLLWPQILGWLKLDVMTAFLVTAIHAFTVFVMVLISFAAAMYFAPDADQRWEWITPGSLLGALVLVCVSFLFRFYVQRWGNYGATYGSLAGVVVLTSWMWLCSVELLAVAEFNKVIEDASPFGKDYGQRRESAGTRARAVRGTSDAPRSSRPRSTFWLPAFFQARADRRRDQKTDDKTAGD</sequence>
<evidence type="ECO:0000256" key="2">
    <source>
        <dbReference type="ARBA" id="ARBA00022475"/>
    </source>
</evidence>
<name>A0A1U7CN41_9BACT</name>
<comment type="subcellular location">
    <subcellularLocation>
        <location evidence="1">Cell membrane</location>
        <topology evidence="1">Multi-pass membrane protein</topology>
    </subcellularLocation>
</comment>
<evidence type="ECO:0000256" key="7">
    <source>
        <dbReference type="SAM" id="Phobius"/>
    </source>
</evidence>
<keyword evidence="9" id="KW-1185">Reference proteome</keyword>
<dbReference type="InterPro" id="IPR017039">
    <property type="entry name" value="Virul_fac_BrkB"/>
</dbReference>
<dbReference type="GO" id="GO:0005886">
    <property type="term" value="C:plasma membrane"/>
    <property type="evidence" value="ECO:0007669"/>
    <property type="project" value="UniProtKB-SubCell"/>
</dbReference>
<keyword evidence="3 7" id="KW-0812">Transmembrane</keyword>
<feature type="transmembrane region" description="Helical" evidence="7">
    <location>
        <begin position="211"/>
        <end position="231"/>
    </location>
</feature>
<feature type="transmembrane region" description="Helical" evidence="7">
    <location>
        <begin position="95"/>
        <end position="115"/>
    </location>
</feature>
<evidence type="ECO:0000256" key="6">
    <source>
        <dbReference type="SAM" id="MobiDB-lite"/>
    </source>
</evidence>
<feature type="region of interest" description="Disordered" evidence="6">
    <location>
        <begin position="282"/>
        <end position="310"/>
    </location>
</feature>
<reference evidence="9" key="1">
    <citation type="submission" date="2016-12" db="EMBL/GenBank/DDBJ databases">
        <title>Comparative genomics of four Isosphaeraceae planctomycetes: a common pool of plasmids and glycoside hydrolase genes.</title>
        <authorList>
            <person name="Ivanova A."/>
        </authorList>
    </citation>
    <scope>NUCLEOTIDE SEQUENCE [LARGE SCALE GENOMIC DNA]</scope>
    <source>
        <strain evidence="9">PX4</strain>
    </source>
</reference>
<dbReference type="PANTHER" id="PTHR30213">
    <property type="entry name" value="INNER MEMBRANE PROTEIN YHJD"/>
    <property type="match status" value="1"/>
</dbReference>
<dbReference type="NCBIfam" id="TIGR00765">
    <property type="entry name" value="yihY_not_rbn"/>
    <property type="match status" value="1"/>
</dbReference>
<keyword evidence="2" id="KW-1003">Cell membrane</keyword>
<dbReference type="PIRSF" id="PIRSF035875">
    <property type="entry name" value="RNase_BN"/>
    <property type="match status" value="1"/>
</dbReference>
<dbReference type="Proteomes" id="UP000186309">
    <property type="component" value="Chromosome"/>
</dbReference>
<dbReference type="KEGG" id="pbor:BSF38_01823"/>
<feature type="transmembrane region" description="Helical" evidence="7">
    <location>
        <begin position="171"/>
        <end position="199"/>
    </location>
</feature>
<dbReference type="Pfam" id="PF03631">
    <property type="entry name" value="Virul_fac_BrkB"/>
    <property type="match status" value="1"/>
</dbReference>
<dbReference type="STRING" id="1387353.BSF38_01823"/>
<gene>
    <name evidence="8" type="ORF">BSF38_01823</name>
</gene>
<protein>
    <submittedName>
        <fullName evidence="8">Uncharacterized protein</fullName>
    </submittedName>
</protein>
<evidence type="ECO:0000256" key="3">
    <source>
        <dbReference type="ARBA" id="ARBA00022692"/>
    </source>
</evidence>
<organism evidence="8 9">
    <name type="scientific">Paludisphaera borealis</name>
    <dbReference type="NCBI Taxonomy" id="1387353"/>
    <lineage>
        <taxon>Bacteria</taxon>
        <taxon>Pseudomonadati</taxon>
        <taxon>Planctomycetota</taxon>
        <taxon>Planctomycetia</taxon>
        <taxon>Isosphaerales</taxon>
        <taxon>Isosphaeraceae</taxon>
        <taxon>Paludisphaera</taxon>
    </lineage>
</organism>
<keyword evidence="5 7" id="KW-0472">Membrane</keyword>
<dbReference type="AlphaFoldDB" id="A0A1U7CN41"/>
<dbReference type="PANTHER" id="PTHR30213:SF0">
    <property type="entry name" value="UPF0761 MEMBRANE PROTEIN YIHY"/>
    <property type="match status" value="1"/>
</dbReference>
<feature type="transmembrane region" description="Helical" evidence="7">
    <location>
        <begin position="136"/>
        <end position="159"/>
    </location>
</feature>
<evidence type="ECO:0000313" key="8">
    <source>
        <dbReference type="EMBL" id="APW60355.1"/>
    </source>
</evidence>